<dbReference type="RefSeq" id="WP_348269416.1">
    <property type="nucleotide sequence ID" value="NZ_CP121195.1"/>
</dbReference>
<dbReference type="AlphaFoldDB" id="A0AAU7D316"/>
<proteinExistence type="predicted"/>
<gene>
    <name evidence="1" type="ORF">P8936_11655</name>
</gene>
<evidence type="ECO:0000313" key="1">
    <source>
        <dbReference type="EMBL" id="XBH12352.1"/>
    </source>
</evidence>
<dbReference type="EMBL" id="CP121195">
    <property type="protein sequence ID" value="XBH12352.1"/>
    <property type="molecule type" value="Genomic_DNA"/>
</dbReference>
<sequence>MTTNRIGYIAHSRGTRRAYRGMLQLAKNLGVEVESRWVESFGQFMNDLGIRPEGTILRRRDNHKGFIAGNCAWIVPPVVAEPTTI</sequence>
<name>A0AAU7D316_9BACT</name>
<organism evidence="1">
    <name type="scientific">Edaphobacter paludis</name>
    <dbReference type="NCBI Taxonomy" id="3035702"/>
    <lineage>
        <taxon>Bacteria</taxon>
        <taxon>Pseudomonadati</taxon>
        <taxon>Acidobacteriota</taxon>
        <taxon>Terriglobia</taxon>
        <taxon>Terriglobales</taxon>
        <taxon>Acidobacteriaceae</taxon>
        <taxon>Edaphobacter</taxon>
    </lineage>
</organism>
<protein>
    <submittedName>
        <fullName evidence="1">Uncharacterized protein</fullName>
    </submittedName>
</protein>
<reference evidence="1" key="1">
    <citation type="submission" date="2023-03" db="EMBL/GenBank/DDBJ databases">
        <title>Edaphobacter sp.</title>
        <authorList>
            <person name="Huber K.J."/>
            <person name="Papendorf J."/>
            <person name="Pilke C."/>
            <person name="Bunk B."/>
            <person name="Sproeer C."/>
            <person name="Pester M."/>
        </authorList>
    </citation>
    <scope>NUCLEOTIDE SEQUENCE</scope>
    <source>
        <strain evidence="1">DSM 109920</strain>
    </source>
</reference>
<accession>A0AAU7D316</accession>